<sequence length="156" mass="16101">MSIRSHHRQPSRPLRWASRVEAWPPALWLGLQCAVLAPIAPAVALPAAAALAAAQFAGQLHCDWPARPRWLSVAAVATVAASALGAGLSIGAAAVWVTAAIGCAWMAFRRGGEGGARRSPRRLVEQAIRRVQAGAACKAAFGATLLACGLVGVARI</sequence>
<evidence type="ECO:0000313" key="3">
    <source>
        <dbReference type="Proteomes" id="UP000737171"/>
    </source>
</evidence>
<protein>
    <submittedName>
        <fullName evidence="2">Uncharacterized protein</fullName>
    </submittedName>
</protein>
<reference evidence="2 3" key="1">
    <citation type="submission" date="2020-05" db="EMBL/GenBank/DDBJ databases">
        <title>Aquincola sp. isolate from soil.</title>
        <authorList>
            <person name="Han J."/>
            <person name="Kim D.-U."/>
        </authorList>
    </citation>
    <scope>NUCLEOTIDE SEQUENCE [LARGE SCALE GENOMIC DNA]</scope>
    <source>
        <strain evidence="2 3">S2</strain>
    </source>
</reference>
<comment type="caution">
    <text evidence="2">The sequence shown here is derived from an EMBL/GenBank/DDBJ whole genome shotgun (WGS) entry which is preliminary data.</text>
</comment>
<feature type="transmembrane region" description="Helical" evidence="1">
    <location>
        <begin position="78"/>
        <end position="108"/>
    </location>
</feature>
<gene>
    <name evidence="2" type="ORF">HLB44_00185</name>
</gene>
<evidence type="ECO:0000313" key="2">
    <source>
        <dbReference type="EMBL" id="NRF65390.1"/>
    </source>
</evidence>
<dbReference type="RefSeq" id="WP_173119400.1">
    <property type="nucleotide sequence ID" value="NZ_JABRWJ010000001.1"/>
</dbReference>
<dbReference type="EMBL" id="JABRWJ010000001">
    <property type="protein sequence ID" value="NRF65390.1"/>
    <property type="molecule type" value="Genomic_DNA"/>
</dbReference>
<evidence type="ECO:0000256" key="1">
    <source>
        <dbReference type="SAM" id="Phobius"/>
    </source>
</evidence>
<keyword evidence="1" id="KW-0472">Membrane</keyword>
<organism evidence="2 3">
    <name type="scientific">Pseudaquabacterium terrae</name>
    <dbReference type="NCBI Taxonomy" id="2732868"/>
    <lineage>
        <taxon>Bacteria</taxon>
        <taxon>Pseudomonadati</taxon>
        <taxon>Pseudomonadota</taxon>
        <taxon>Betaproteobacteria</taxon>
        <taxon>Burkholderiales</taxon>
        <taxon>Sphaerotilaceae</taxon>
        <taxon>Pseudaquabacterium</taxon>
    </lineage>
</organism>
<dbReference type="Proteomes" id="UP000737171">
    <property type="component" value="Unassembled WGS sequence"/>
</dbReference>
<proteinExistence type="predicted"/>
<accession>A0ABX2E8Z6</accession>
<keyword evidence="1" id="KW-0812">Transmembrane</keyword>
<keyword evidence="3" id="KW-1185">Reference proteome</keyword>
<name>A0ABX2E8Z6_9BURK</name>
<keyword evidence="1" id="KW-1133">Transmembrane helix</keyword>